<keyword evidence="2" id="KW-0004">4Fe-4S</keyword>
<dbReference type="PANTHER" id="PTHR11472:SF34">
    <property type="entry name" value="REGULATOR OF TELOMERE ELONGATION HELICASE 1"/>
    <property type="match status" value="1"/>
</dbReference>
<dbReference type="GO" id="GO:0051539">
    <property type="term" value="F:4 iron, 4 sulfur cluster binding"/>
    <property type="evidence" value="ECO:0007669"/>
    <property type="project" value="UniProtKB-KW"/>
</dbReference>
<dbReference type="InterPro" id="IPR045028">
    <property type="entry name" value="DinG/Rad3-like"/>
</dbReference>
<reference evidence="9" key="1">
    <citation type="submission" date="2019-08" db="EMBL/GenBank/DDBJ databases">
        <authorList>
            <person name="Kucharzyk K."/>
            <person name="Murdoch R.W."/>
            <person name="Higgins S."/>
            <person name="Loffler F."/>
        </authorList>
    </citation>
    <scope>NUCLEOTIDE SEQUENCE</scope>
</reference>
<comment type="caution">
    <text evidence="9">The sequence shown here is derived from an EMBL/GenBank/DDBJ whole genome shotgun (WGS) entry which is preliminary data.</text>
</comment>
<dbReference type="Pfam" id="PF13307">
    <property type="entry name" value="Helicase_C_2"/>
    <property type="match status" value="1"/>
</dbReference>
<evidence type="ECO:0000256" key="3">
    <source>
        <dbReference type="ARBA" id="ARBA00022763"/>
    </source>
</evidence>
<evidence type="ECO:0000256" key="4">
    <source>
        <dbReference type="ARBA" id="ARBA00023125"/>
    </source>
</evidence>
<dbReference type="InterPro" id="IPR010643">
    <property type="entry name" value="HBB"/>
</dbReference>
<dbReference type="InterPro" id="IPR006555">
    <property type="entry name" value="ATP-dep_Helicase_C"/>
</dbReference>
<dbReference type="AlphaFoldDB" id="A0A645E7A8"/>
<evidence type="ECO:0000256" key="5">
    <source>
        <dbReference type="ARBA" id="ARBA00023204"/>
    </source>
</evidence>
<keyword evidence="2" id="KW-0408">Iron</keyword>
<keyword evidence="2" id="KW-0411">Iron-sulfur</keyword>
<dbReference type="Pfam" id="PF06777">
    <property type="entry name" value="HBB"/>
    <property type="match status" value="1"/>
</dbReference>
<protein>
    <recommendedName>
        <fullName evidence="6">DNA 5'-3' helicase</fullName>
        <ecNumber evidence="6">5.6.2.3</ecNumber>
    </recommendedName>
</protein>
<dbReference type="EC" id="5.6.2.3" evidence="6"/>
<evidence type="ECO:0000313" key="9">
    <source>
        <dbReference type="EMBL" id="MPM96713.1"/>
    </source>
</evidence>
<keyword evidence="2" id="KW-0479">Metal-binding</keyword>
<feature type="domain" description="ATP-dependent helicase C-terminal" evidence="8">
    <location>
        <begin position="185"/>
        <end position="320"/>
    </location>
</feature>
<comment type="catalytic activity">
    <reaction evidence="7">
        <text>ATP + H2O = ADP + phosphate + H(+)</text>
        <dbReference type="Rhea" id="RHEA:13065"/>
        <dbReference type="ChEBI" id="CHEBI:15377"/>
        <dbReference type="ChEBI" id="CHEBI:15378"/>
        <dbReference type="ChEBI" id="CHEBI:30616"/>
        <dbReference type="ChEBI" id="CHEBI:43474"/>
        <dbReference type="ChEBI" id="CHEBI:456216"/>
        <dbReference type="EC" id="5.6.2.3"/>
    </reaction>
</comment>
<dbReference type="Gene3D" id="1.10.275.40">
    <property type="match status" value="1"/>
</dbReference>
<dbReference type="InterPro" id="IPR027417">
    <property type="entry name" value="P-loop_NTPase"/>
</dbReference>
<comment type="cofactor">
    <cofactor evidence="1">
        <name>[4Fe-4S] cluster</name>
        <dbReference type="ChEBI" id="CHEBI:49883"/>
    </cofactor>
</comment>
<evidence type="ECO:0000256" key="6">
    <source>
        <dbReference type="ARBA" id="ARBA00044969"/>
    </source>
</evidence>
<keyword evidence="4" id="KW-0238">DNA-binding</keyword>
<name>A0A645E7A8_9ZZZZ</name>
<dbReference type="GO" id="GO:0016818">
    <property type="term" value="F:hydrolase activity, acting on acid anhydrides, in phosphorus-containing anhydrides"/>
    <property type="evidence" value="ECO:0007669"/>
    <property type="project" value="InterPro"/>
</dbReference>
<dbReference type="GO" id="GO:0005524">
    <property type="term" value="F:ATP binding"/>
    <property type="evidence" value="ECO:0007669"/>
    <property type="project" value="InterPro"/>
</dbReference>
<evidence type="ECO:0000256" key="2">
    <source>
        <dbReference type="ARBA" id="ARBA00022485"/>
    </source>
</evidence>
<dbReference type="PANTHER" id="PTHR11472">
    <property type="entry name" value="DNA REPAIR DEAD HELICASE RAD3/XP-D SUBFAMILY MEMBER"/>
    <property type="match status" value="1"/>
</dbReference>
<dbReference type="SUPFAM" id="SSF52540">
    <property type="entry name" value="P-loop containing nucleoside triphosphate hydrolases"/>
    <property type="match status" value="1"/>
</dbReference>
<keyword evidence="5" id="KW-0234">DNA repair</keyword>
<accession>A0A645E7A8</accession>
<keyword evidence="3" id="KW-0227">DNA damage</keyword>
<evidence type="ECO:0000259" key="8">
    <source>
        <dbReference type="SMART" id="SM00491"/>
    </source>
</evidence>
<proteinExistence type="predicted"/>
<evidence type="ECO:0000256" key="1">
    <source>
        <dbReference type="ARBA" id="ARBA00001966"/>
    </source>
</evidence>
<dbReference type="SMART" id="SM00491">
    <property type="entry name" value="HELICc2"/>
    <property type="match status" value="1"/>
</dbReference>
<dbReference type="GO" id="GO:0003677">
    <property type="term" value="F:DNA binding"/>
    <property type="evidence" value="ECO:0007669"/>
    <property type="project" value="UniProtKB-KW"/>
</dbReference>
<dbReference type="GO" id="GO:0043139">
    <property type="term" value="F:5'-3' DNA helicase activity"/>
    <property type="evidence" value="ECO:0007669"/>
    <property type="project" value="UniProtKB-EC"/>
</dbReference>
<gene>
    <name evidence="9" type="ORF">SDC9_143878</name>
</gene>
<dbReference type="Gene3D" id="3.40.50.300">
    <property type="entry name" value="P-loop containing nucleotide triphosphate hydrolases"/>
    <property type="match status" value="1"/>
</dbReference>
<organism evidence="9">
    <name type="scientific">bioreactor metagenome</name>
    <dbReference type="NCBI Taxonomy" id="1076179"/>
    <lineage>
        <taxon>unclassified sequences</taxon>
        <taxon>metagenomes</taxon>
        <taxon>ecological metagenomes</taxon>
    </lineage>
</organism>
<evidence type="ECO:0000256" key="7">
    <source>
        <dbReference type="ARBA" id="ARBA00048954"/>
    </source>
</evidence>
<dbReference type="EMBL" id="VSSQ01043066">
    <property type="protein sequence ID" value="MPM96713.1"/>
    <property type="molecule type" value="Genomic_DNA"/>
</dbReference>
<dbReference type="GO" id="GO:0006281">
    <property type="term" value="P:DNA repair"/>
    <property type="evidence" value="ECO:0007669"/>
    <property type="project" value="UniProtKB-KW"/>
</dbReference>
<sequence length="351" mass="39883">MPEGELESRMMRRFGMDADDLRRSVDRMVDLGLERTDMLLERGENRVSELYTLGVALKNWISSEHSKYVRIVEAGENGEVLRAACIDPHDVTRFLRSTGGGIHMSGTLRPLDQYVRVMGLPNDTFTAVYPSPFPPENRRVVYVSNVTTAYKEMNADPSIFSRIEKRIAKLCNTVNKNTLVFFTSYSMMNRMRPFLERDVRKPMYWEESGQPRRTMTALNTFRSGRNGVFFTVRGGSIAEGIDFPGEELSFAIIVGIPYPPPTLESRAMSDMFDRRYGPWTGWKYVTEIPATRKMKQAIGRLIRAETDRGMAVILDKRASKYASELGAKLSQDPVADAAEFFFEGEGFKQGL</sequence>